<reference evidence="3 4" key="1">
    <citation type="submission" date="2024-12" db="EMBL/GenBank/DDBJ databases">
        <title>The unique morphological basis and parallel evolutionary history of personate flowers in Penstemon.</title>
        <authorList>
            <person name="Depatie T.H."/>
            <person name="Wessinger C.A."/>
        </authorList>
    </citation>
    <scope>NUCLEOTIDE SEQUENCE [LARGE SCALE GENOMIC DNA]</scope>
    <source>
        <strain evidence="3">WTNN_2</strain>
        <tissue evidence="3">Leaf</tissue>
    </source>
</reference>
<evidence type="ECO:0000313" key="3">
    <source>
        <dbReference type="EMBL" id="KAL3837966.1"/>
    </source>
</evidence>
<dbReference type="Pfam" id="PF00646">
    <property type="entry name" value="F-box"/>
    <property type="match status" value="1"/>
</dbReference>
<gene>
    <name evidence="3" type="ORF">ACJIZ3_022557</name>
</gene>
<keyword evidence="4" id="KW-1185">Reference proteome</keyword>
<protein>
    <recommendedName>
        <fullName evidence="5">F-box domain-containing protein</fullName>
    </recommendedName>
</protein>
<sequence length="413" mass="47161">MAEWATLPRDILVLIAEHIDFFEDFINFCVVCKSWQSVTSILGKSRILPPRFPWVMLTDIAEKNYPKVTGDVYPADMLVEEVKKNEYIEGMHNRRFFSISTSKTYEFELPEATRRKCLGVCYGWLLTIGYDLQINLLHPFTRLQIGMPSLLSFKSFENLDDYDEDFNPQDVFDFFVKKAVMSSNPRNTSNEDCIVLAIYGECRVLAFARPGDKVWTDINVPSNVYTDVVYYKGKFYAVDCHGVVVVCDINDGNGPIATPIARIPDGFHVLNYKYLVESSGFLLLVIRCCRGVYFGDKEDVDRPYHYTTGFSILRLEECYGDRSSHEYPYKMTQVDSLEDNTLFVGYNASISLPSSKCVKANCIYFSDDNAEPYSTQPYGGGHDTGIFEVESGSITLHYASKFMSHLTPPIWFI</sequence>
<name>A0ABD3TLK5_9LAMI</name>
<evidence type="ECO:0000259" key="2">
    <source>
        <dbReference type="Pfam" id="PF03478"/>
    </source>
</evidence>
<dbReference type="PANTHER" id="PTHR44259:SF114">
    <property type="entry name" value="OS06G0707300 PROTEIN"/>
    <property type="match status" value="1"/>
</dbReference>
<dbReference type="PANTHER" id="PTHR44259">
    <property type="entry name" value="OS07G0183000 PROTEIN-RELATED"/>
    <property type="match status" value="1"/>
</dbReference>
<dbReference type="EMBL" id="JBJXBP010000003">
    <property type="protein sequence ID" value="KAL3837966.1"/>
    <property type="molecule type" value="Genomic_DNA"/>
</dbReference>
<dbReference type="Proteomes" id="UP001634393">
    <property type="component" value="Unassembled WGS sequence"/>
</dbReference>
<evidence type="ECO:0008006" key="5">
    <source>
        <dbReference type="Google" id="ProtNLM"/>
    </source>
</evidence>
<dbReference type="InterPro" id="IPR050942">
    <property type="entry name" value="F-box_BR-signaling"/>
</dbReference>
<comment type="caution">
    <text evidence="3">The sequence shown here is derived from an EMBL/GenBank/DDBJ whole genome shotgun (WGS) entry which is preliminary data.</text>
</comment>
<feature type="domain" description="F-box" evidence="1">
    <location>
        <begin position="6"/>
        <end position="39"/>
    </location>
</feature>
<dbReference type="AlphaFoldDB" id="A0ABD3TLK5"/>
<dbReference type="CDD" id="cd09917">
    <property type="entry name" value="F-box_SF"/>
    <property type="match status" value="1"/>
</dbReference>
<accession>A0ABD3TLK5</accession>
<dbReference type="InterPro" id="IPR005174">
    <property type="entry name" value="KIB1-4_b-propeller"/>
</dbReference>
<proteinExistence type="predicted"/>
<evidence type="ECO:0000313" key="4">
    <source>
        <dbReference type="Proteomes" id="UP001634393"/>
    </source>
</evidence>
<dbReference type="Pfam" id="PF03478">
    <property type="entry name" value="Beta-prop_KIB1-4"/>
    <property type="match status" value="1"/>
</dbReference>
<organism evidence="3 4">
    <name type="scientific">Penstemon smallii</name>
    <dbReference type="NCBI Taxonomy" id="265156"/>
    <lineage>
        <taxon>Eukaryota</taxon>
        <taxon>Viridiplantae</taxon>
        <taxon>Streptophyta</taxon>
        <taxon>Embryophyta</taxon>
        <taxon>Tracheophyta</taxon>
        <taxon>Spermatophyta</taxon>
        <taxon>Magnoliopsida</taxon>
        <taxon>eudicotyledons</taxon>
        <taxon>Gunneridae</taxon>
        <taxon>Pentapetalae</taxon>
        <taxon>asterids</taxon>
        <taxon>lamiids</taxon>
        <taxon>Lamiales</taxon>
        <taxon>Plantaginaceae</taxon>
        <taxon>Cheloneae</taxon>
        <taxon>Penstemon</taxon>
    </lineage>
</organism>
<evidence type="ECO:0000259" key="1">
    <source>
        <dbReference type="Pfam" id="PF00646"/>
    </source>
</evidence>
<feature type="domain" description="KIB1-4 beta-propeller" evidence="2">
    <location>
        <begin position="96"/>
        <end position="387"/>
    </location>
</feature>
<dbReference type="InterPro" id="IPR001810">
    <property type="entry name" value="F-box_dom"/>
</dbReference>